<dbReference type="SMART" id="SM00220">
    <property type="entry name" value="S_TKc"/>
    <property type="match status" value="1"/>
</dbReference>
<dbReference type="PROSITE" id="PS50011">
    <property type="entry name" value="PROTEIN_KINASE_DOM"/>
    <property type="match status" value="1"/>
</dbReference>
<reference evidence="3 4" key="1">
    <citation type="journal article" date="2020" name="Genomics">
        <title>Complete, high-quality genomes from long-read metagenomic sequencing of two wolf lichen thalli reveals enigmatic genome architecture.</title>
        <authorList>
            <person name="McKenzie S.K."/>
            <person name="Walston R.F."/>
            <person name="Allen J.L."/>
        </authorList>
    </citation>
    <scope>NUCLEOTIDE SEQUENCE [LARGE SCALE GENOMIC DNA]</scope>
    <source>
        <strain evidence="3">WasteWater1</strain>
    </source>
</reference>
<name>A0A8H6CMS6_9LECA</name>
<feature type="domain" description="Protein kinase" evidence="2">
    <location>
        <begin position="1"/>
        <end position="209"/>
    </location>
</feature>
<dbReference type="EMBL" id="JACCJB010000006">
    <property type="protein sequence ID" value="KAF6226270.1"/>
    <property type="molecule type" value="Genomic_DNA"/>
</dbReference>
<dbReference type="InterPro" id="IPR011009">
    <property type="entry name" value="Kinase-like_dom_sf"/>
</dbReference>
<accession>A0A8H6CMS6</accession>
<dbReference type="GeneID" id="59337531"/>
<proteinExistence type="predicted"/>
<protein>
    <recommendedName>
        <fullName evidence="2">Protein kinase domain-containing protein</fullName>
    </recommendedName>
</protein>
<dbReference type="SUPFAM" id="SSF56112">
    <property type="entry name" value="Protein kinase-like (PK-like)"/>
    <property type="match status" value="1"/>
</dbReference>
<evidence type="ECO:0000259" key="2">
    <source>
        <dbReference type="PROSITE" id="PS50011"/>
    </source>
</evidence>
<keyword evidence="4" id="KW-1185">Reference proteome</keyword>
<dbReference type="InterPro" id="IPR053235">
    <property type="entry name" value="Ser_Thr_kinase"/>
</dbReference>
<dbReference type="Gene3D" id="3.30.200.20">
    <property type="entry name" value="Phosphorylase Kinase, domain 1"/>
    <property type="match status" value="1"/>
</dbReference>
<feature type="compositionally biased region" description="Polar residues" evidence="1">
    <location>
        <begin position="337"/>
        <end position="352"/>
    </location>
</feature>
<dbReference type="Pfam" id="PF00069">
    <property type="entry name" value="Pkinase"/>
    <property type="match status" value="1"/>
</dbReference>
<dbReference type="InterPro" id="IPR000719">
    <property type="entry name" value="Prot_kinase_dom"/>
</dbReference>
<comment type="caution">
    <text evidence="3">The sequence shown here is derived from an EMBL/GenBank/DDBJ whole genome shotgun (WGS) entry which is preliminary data.</text>
</comment>
<dbReference type="GO" id="GO:0004674">
    <property type="term" value="F:protein serine/threonine kinase activity"/>
    <property type="evidence" value="ECO:0007669"/>
    <property type="project" value="TreeGrafter"/>
</dbReference>
<dbReference type="RefSeq" id="XP_037154823.1">
    <property type="nucleotide sequence ID" value="XM_037299997.1"/>
</dbReference>
<dbReference type="Proteomes" id="UP000593566">
    <property type="component" value="Unassembled WGS sequence"/>
</dbReference>
<dbReference type="PANTHER" id="PTHR24361:SF613">
    <property type="entry name" value="NUCLEAR RECEPTOR-BINDING PROTEIN-RELATED"/>
    <property type="match status" value="1"/>
</dbReference>
<evidence type="ECO:0000313" key="4">
    <source>
        <dbReference type="Proteomes" id="UP000593566"/>
    </source>
</evidence>
<gene>
    <name evidence="3" type="ORF">HO133_009136</name>
</gene>
<evidence type="ECO:0000313" key="3">
    <source>
        <dbReference type="EMBL" id="KAF6226270.1"/>
    </source>
</evidence>
<dbReference type="GO" id="GO:0005524">
    <property type="term" value="F:ATP binding"/>
    <property type="evidence" value="ECO:0007669"/>
    <property type="project" value="InterPro"/>
</dbReference>
<dbReference type="Gene3D" id="1.10.510.10">
    <property type="entry name" value="Transferase(Phosphotransferase) domain 1"/>
    <property type="match status" value="1"/>
</dbReference>
<dbReference type="PANTHER" id="PTHR24361">
    <property type="entry name" value="MITOGEN-ACTIVATED KINASE KINASE KINASE"/>
    <property type="match status" value="1"/>
</dbReference>
<feature type="region of interest" description="Disordered" evidence="1">
    <location>
        <begin position="272"/>
        <end position="361"/>
    </location>
</feature>
<dbReference type="AlphaFoldDB" id="A0A8H6CMS6"/>
<evidence type="ECO:0000256" key="1">
    <source>
        <dbReference type="SAM" id="MobiDB-lite"/>
    </source>
</evidence>
<dbReference type="GO" id="GO:0005737">
    <property type="term" value="C:cytoplasm"/>
    <property type="evidence" value="ECO:0007669"/>
    <property type="project" value="TreeGrafter"/>
</dbReference>
<organism evidence="3 4">
    <name type="scientific">Letharia lupina</name>
    <dbReference type="NCBI Taxonomy" id="560253"/>
    <lineage>
        <taxon>Eukaryota</taxon>
        <taxon>Fungi</taxon>
        <taxon>Dikarya</taxon>
        <taxon>Ascomycota</taxon>
        <taxon>Pezizomycotina</taxon>
        <taxon>Lecanoromycetes</taxon>
        <taxon>OSLEUM clade</taxon>
        <taxon>Lecanoromycetidae</taxon>
        <taxon>Lecanorales</taxon>
        <taxon>Lecanorineae</taxon>
        <taxon>Parmeliaceae</taxon>
        <taxon>Letharia</taxon>
    </lineage>
</organism>
<sequence>MSQPTESLEPEPSLLDYARGRRLKNGGQGIVYQYINRQTGALYAVKVMEYNHEEHYSQERPQSEINMLRETCVTAFNTHQPLDLVVADYGLVSLDNPVSFCGSPGYAAPEVVRNGAVPKNQRRPYTQNLDIYALGMLLLDILGVNPPKMWIQNRKRFNKYINAPIAEQLDASEPDQIDRCGALSTVGSMLHFDPSDRPSVDKCLRLPWLSETITTPLAVQLPGTPSKPSVVIPLASLPIANDETWWHSNPRAVTPTQQVTQDKKVGRHYDLRKKRQAERHNPISVPKNNRVQKRHYESLPTPRLTPDKKKKGQEVHNSQPLETPKDRHFGRRLAKFASNTDQEISQESNSLPTWDKMELSD</sequence>